<dbReference type="EMBL" id="JACBXQ010000005">
    <property type="protein sequence ID" value="MBG9986860.1"/>
    <property type="molecule type" value="Genomic_DNA"/>
</dbReference>
<evidence type="ECO:0000313" key="3">
    <source>
        <dbReference type="Proteomes" id="UP000721415"/>
    </source>
</evidence>
<feature type="transmembrane region" description="Helical" evidence="1">
    <location>
        <begin position="6"/>
        <end position="21"/>
    </location>
</feature>
<organism evidence="2 3">
    <name type="scientific">Facklamia lactis</name>
    <dbReference type="NCBI Taxonomy" id="2749967"/>
    <lineage>
        <taxon>Bacteria</taxon>
        <taxon>Bacillati</taxon>
        <taxon>Bacillota</taxon>
        <taxon>Bacilli</taxon>
        <taxon>Lactobacillales</taxon>
        <taxon>Aerococcaceae</taxon>
        <taxon>Facklamia</taxon>
    </lineage>
</organism>
<evidence type="ECO:0000256" key="1">
    <source>
        <dbReference type="SAM" id="Phobius"/>
    </source>
</evidence>
<keyword evidence="1" id="KW-0472">Membrane</keyword>
<name>A0ABS0LRS6_9LACT</name>
<dbReference type="Proteomes" id="UP000721415">
    <property type="component" value="Unassembled WGS sequence"/>
</dbReference>
<accession>A0ABS0LRS6</accession>
<comment type="caution">
    <text evidence="2">The sequence shown here is derived from an EMBL/GenBank/DDBJ whole genome shotgun (WGS) entry which is preliminary data.</text>
</comment>
<evidence type="ECO:0008006" key="4">
    <source>
        <dbReference type="Google" id="ProtNLM"/>
    </source>
</evidence>
<sequence>MNLQSILLLVGILAVIVSLIRKEWKRKSQGKAPCFTCTVTDCPLAGLPIQNQQHRLRANCVQSSSLKMQASALQERSQEPSAKVKWNG</sequence>
<reference evidence="2 3" key="1">
    <citation type="submission" date="2020-07" db="EMBL/GenBank/DDBJ databases">
        <title>Facklamia lactis sp. nov., isolated from raw milk.</title>
        <authorList>
            <person name="Doll E.V."/>
            <person name="Huptas C."/>
            <person name="Staib L."/>
            <person name="Wenning M."/>
            <person name="Scherer S."/>
        </authorList>
    </citation>
    <scope>NUCLEOTIDE SEQUENCE [LARGE SCALE GENOMIC DNA]</scope>
    <source>
        <strain evidence="2 3">DSM 111018</strain>
    </source>
</reference>
<proteinExistence type="predicted"/>
<protein>
    <recommendedName>
        <fullName evidence="4">FeoB-associated Cys-rich membrane protein</fullName>
    </recommendedName>
</protein>
<evidence type="ECO:0000313" key="2">
    <source>
        <dbReference type="EMBL" id="MBG9986860.1"/>
    </source>
</evidence>
<gene>
    <name evidence="2" type="ORF">HZY91_08170</name>
</gene>
<keyword evidence="1" id="KW-1133">Transmembrane helix</keyword>
<keyword evidence="3" id="KW-1185">Reference proteome</keyword>
<dbReference type="RefSeq" id="WP_197115783.1">
    <property type="nucleotide sequence ID" value="NZ_JACBXQ010000005.1"/>
</dbReference>
<keyword evidence="1" id="KW-0812">Transmembrane</keyword>